<dbReference type="InterPro" id="IPR036390">
    <property type="entry name" value="WH_DNA-bd_sf"/>
</dbReference>
<evidence type="ECO:0000313" key="8">
    <source>
        <dbReference type="EMBL" id="CAH3152886.1"/>
    </source>
</evidence>
<evidence type="ECO:0000256" key="5">
    <source>
        <dbReference type="RuleBase" id="RU004020"/>
    </source>
</evidence>
<evidence type="ECO:0000259" key="7">
    <source>
        <dbReference type="SMART" id="SM00415"/>
    </source>
</evidence>
<dbReference type="Proteomes" id="UP001159428">
    <property type="component" value="Unassembled WGS sequence"/>
</dbReference>
<comment type="subcellular location">
    <subcellularLocation>
        <location evidence="1">Nucleus</location>
    </subcellularLocation>
</comment>
<dbReference type="Gene3D" id="1.10.10.10">
    <property type="entry name" value="Winged helix-like DNA-binding domain superfamily/Winged helix DNA-binding domain"/>
    <property type="match status" value="1"/>
</dbReference>
<reference evidence="8 9" key="1">
    <citation type="submission" date="2022-05" db="EMBL/GenBank/DDBJ databases">
        <authorList>
            <consortium name="Genoscope - CEA"/>
            <person name="William W."/>
        </authorList>
    </citation>
    <scope>NUCLEOTIDE SEQUENCE [LARGE SCALE GENOMIC DNA]</scope>
</reference>
<evidence type="ECO:0000256" key="3">
    <source>
        <dbReference type="ARBA" id="ARBA00023125"/>
    </source>
</evidence>
<keyword evidence="3" id="KW-0238">DNA-binding</keyword>
<accession>A0AAU9XPL9</accession>
<proteinExistence type="inferred from homology"/>
<feature type="non-terminal residue" evidence="8">
    <location>
        <position position="270"/>
    </location>
</feature>
<sequence>MARVSSYLVPDRQSDYTLLAFPEKLWWIVNNPKRDEIHWNAQGTCLVIPNTQRFISEVLNNKSNGLFKTKHFASFVRQLNLYGFRKVTEYGKRATSSPFSLYSKCEFKHPYFRKGRQDLLVHVKRQQHSSKKSDNKRHIPSSTKTELNQLPASSSVSSSLNPTLYTPMPFVPLQTPLHMPFTLYAPFYNAYQFAQMQQGSVVGLSNAQGLGFPGQFPQSPSSPIVSWAQSLGHREENLKPFFSLVPMKNEAHNAGIVSSRETSPPETVGS</sequence>
<keyword evidence="9" id="KW-1185">Reference proteome</keyword>
<dbReference type="PANTHER" id="PTHR10015">
    <property type="entry name" value="HEAT SHOCK TRANSCRIPTION FACTOR"/>
    <property type="match status" value="1"/>
</dbReference>
<evidence type="ECO:0000256" key="1">
    <source>
        <dbReference type="ARBA" id="ARBA00004123"/>
    </source>
</evidence>
<dbReference type="GO" id="GO:0005634">
    <property type="term" value="C:nucleus"/>
    <property type="evidence" value="ECO:0007669"/>
    <property type="project" value="UniProtKB-SubCell"/>
</dbReference>
<organism evidence="8 9">
    <name type="scientific">Pocillopora meandrina</name>
    <dbReference type="NCBI Taxonomy" id="46732"/>
    <lineage>
        <taxon>Eukaryota</taxon>
        <taxon>Metazoa</taxon>
        <taxon>Cnidaria</taxon>
        <taxon>Anthozoa</taxon>
        <taxon>Hexacorallia</taxon>
        <taxon>Scleractinia</taxon>
        <taxon>Astrocoeniina</taxon>
        <taxon>Pocilloporidae</taxon>
        <taxon>Pocillopora</taxon>
    </lineage>
</organism>
<protein>
    <recommendedName>
        <fullName evidence="7">HSF-type DNA-binding domain-containing protein</fullName>
    </recommendedName>
</protein>
<dbReference type="GO" id="GO:0043565">
    <property type="term" value="F:sequence-specific DNA binding"/>
    <property type="evidence" value="ECO:0007669"/>
    <property type="project" value="InterPro"/>
</dbReference>
<evidence type="ECO:0000256" key="4">
    <source>
        <dbReference type="ARBA" id="ARBA00023242"/>
    </source>
</evidence>
<dbReference type="Pfam" id="PF00447">
    <property type="entry name" value="HSF_DNA-bind"/>
    <property type="match status" value="1"/>
</dbReference>
<keyword evidence="4" id="KW-0539">Nucleus</keyword>
<dbReference type="AlphaFoldDB" id="A0AAU9XPL9"/>
<evidence type="ECO:0000256" key="2">
    <source>
        <dbReference type="ARBA" id="ARBA00006403"/>
    </source>
</evidence>
<evidence type="ECO:0000256" key="6">
    <source>
        <dbReference type="SAM" id="MobiDB-lite"/>
    </source>
</evidence>
<comment type="caution">
    <text evidence="8">The sequence shown here is derived from an EMBL/GenBank/DDBJ whole genome shotgun (WGS) entry which is preliminary data.</text>
</comment>
<dbReference type="EMBL" id="CALNXJ010000052">
    <property type="protein sequence ID" value="CAH3152886.1"/>
    <property type="molecule type" value="Genomic_DNA"/>
</dbReference>
<dbReference type="SUPFAM" id="SSF46785">
    <property type="entry name" value="Winged helix' DNA-binding domain"/>
    <property type="match status" value="1"/>
</dbReference>
<gene>
    <name evidence="8" type="ORF">PMEA_00026844</name>
</gene>
<evidence type="ECO:0000313" key="9">
    <source>
        <dbReference type="Proteomes" id="UP001159428"/>
    </source>
</evidence>
<dbReference type="SMART" id="SM00415">
    <property type="entry name" value="HSF"/>
    <property type="match status" value="1"/>
</dbReference>
<feature type="region of interest" description="Disordered" evidence="6">
    <location>
        <begin position="124"/>
        <end position="157"/>
    </location>
</feature>
<dbReference type="GO" id="GO:0003700">
    <property type="term" value="F:DNA-binding transcription factor activity"/>
    <property type="evidence" value="ECO:0007669"/>
    <property type="project" value="InterPro"/>
</dbReference>
<comment type="similarity">
    <text evidence="2 5">Belongs to the HSF family.</text>
</comment>
<dbReference type="InterPro" id="IPR000232">
    <property type="entry name" value="HSF_DNA-bd"/>
</dbReference>
<dbReference type="InterPro" id="IPR036388">
    <property type="entry name" value="WH-like_DNA-bd_sf"/>
</dbReference>
<dbReference type="PANTHER" id="PTHR10015:SF465">
    <property type="entry name" value="HSF-TYPE DNA-BINDING DOMAIN-CONTAINING PROTEIN"/>
    <property type="match status" value="1"/>
</dbReference>
<feature type="domain" description="HSF-type DNA-binding" evidence="7">
    <location>
        <begin position="17"/>
        <end position="126"/>
    </location>
</feature>
<name>A0AAU9XPL9_9CNID</name>
<feature type="compositionally biased region" description="Polar residues" evidence="6">
    <location>
        <begin position="140"/>
        <end position="152"/>
    </location>
</feature>